<proteinExistence type="inferred from homology"/>
<dbReference type="InterPro" id="IPR036396">
    <property type="entry name" value="Cyt_P450_sf"/>
</dbReference>
<comment type="similarity">
    <text evidence="1 7">Belongs to the cytochrome P450 family.</text>
</comment>
<dbReference type="PRINTS" id="PR00359">
    <property type="entry name" value="BP450"/>
</dbReference>
<keyword evidence="3 7" id="KW-0479">Metal-binding</keyword>
<dbReference type="InterPro" id="IPR001128">
    <property type="entry name" value="Cyt_P450"/>
</dbReference>
<dbReference type="PATRIC" id="fig|909613.9.peg.2083"/>
<dbReference type="Proteomes" id="UP000019277">
    <property type="component" value="Unassembled WGS sequence"/>
</dbReference>
<accession>W7IPB3</accession>
<dbReference type="GO" id="GO:0005506">
    <property type="term" value="F:iron ion binding"/>
    <property type="evidence" value="ECO:0007669"/>
    <property type="project" value="InterPro"/>
</dbReference>
<evidence type="ECO:0000256" key="7">
    <source>
        <dbReference type="RuleBase" id="RU000461"/>
    </source>
</evidence>
<dbReference type="GO" id="GO:0004497">
    <property type="term" value="F:monooxygenase activity"/>
    <property type="evidence" value="ECO:0007669"/>
    <property type="project" value="UniProtKB-KW"/>
</dbReference>
<evidence type="ECO:0000256" key="5">
    <source>
        <dbReference type="ARBA" id="ARBA00023004"/>
    </source>
</evidence>
<keyword evidence="4 7" id="KW-0560">Oxidoreductase</keyword>
<dbReference type="SUPFAM" id="SSF48264">
    <property type="entry name" value="Cytochrome P450"/>
    <property type="match status" value="1"/>
</dbReference>
<dbReference type="eggNOG" id="COG2124">
    <property type="taxonomic scope" value="Bacteria"/>
</dbReference>
<protein>
    <submittedName>
        <fullName evidence="8">Putative cytochrome P450 hydroxylase</fullName>
    </submittedName>
</protein>
<evidence type="ECO:0000256" key="6">
    <source>
        <dbReference type="ARBA" id="ARBA00023033"/>
    </source>
</evidence>
<dbReference type="GO" id="GO:0016705">
    <property type="term" value="F:oxidoreductase activity, acting on paired donors, with incorporation or reduction of molecular oxygen"/>
    <property type="evidence" value="ECO:0007669"/>
    <property type="project" value="InterPro"/>
</dbReference>
<dbReference type="PRINTS" id="PR00385">
    <property type="entry name" value="P450"/>
</dbReference>
<keyword evidence="5 7" id="KW-0408">Iron</keyword>
<name>W7IPB3_9PSEU</name>
<dbReference type="GO" id="GO:0020037">
    <property type="term" value="F:heme binding"/>
    <property type="evidence" value="ECO:0007669"/>
    <property type="project" value="InterPro"/>
</dbReference>
<dbReference type="PROSITE" id="PS00086">
    <property type="entry name" value="CYTOCHROME_P450"/>
    <property type="match status" value="1"/>
</dbReference>
<dbReference type="InterPro" id="IPR002397">
    <property type="entry name" value="Cyt_P450_B"/>
</dbReference>
<dbReference type="AlphaFoldDB" id="W7IPB3"/>
<dbReference type="STRING" id="909613.UO65_2067"/>
<evidence type="ECO:0000256" key="2">
    <source>
        <dbReference type="ARBA" id="ARBA00022617"/>
    </source>
</evidence>
<evidence type="ECO:0000256" key="4">
    <source>
        <dbReference type="ARBA" id="ARBA00023002"/>
    </source>
</evidence>
<keyword evidence="9" id="KW-1185">Reference proteome</keyword>
<sequence length="399" mass="44053">MTQAPELPLHMRRTGFQLGDELTGLREGEGIRKVDTFLGLSAWLVTRQADVRRVMGDPATFSNDLNARGLSPLGLDLGEEELKVMRAGNLLGFDPPDHTRLRKILAGEFTVRRMRRLEPRVADIVRDHLDAMERKGAPADLVADFALPIPSLVICELLGVPYSEREDFQARTGKLLDVSLPAQERIVESRRMREFMKGLIARARTEPGDDLIGMLLREHGDDLGTEELAGLCNLLLIAGHETTANMLGLGTLALLRHPEQLALLRAEPERFDNAIEELLRYLSIVHASTMKYVTEDTEIAGQAVSAGDLVMCSLPAANRDNAVVSDPESLDVTRADTTHVAFGYGIHHCLGAPLARMEMRTAFPALIERFPNLRLAPGVDPAFRSFSVVYGVLALPVEW</sequence>
<keyword evidence="2 7" id="KW-0349">Heme</keyword>
<dbReference type="Gene3D" id="1.10.630.10">
    <property type="entry name" value="Cytochrome P450"/>
    <property type="match status" value="1"/>
</dbReference>
<evidence type="ECO:0000256" key="3">
    <source>
        <dbReference type="ARBA" id="ARBA00022723"/>
    </source>
</evidence>
<gene>
    <name evidence="8" type="ORF">UO65_2067</name>
</gene>
<dbReference type="RefSeq" id="WP_035280972.1">
    <property type="nucleotide sequence ID" value="NZ_AYXG01000074.1"/>
</dbReference>
<evidence type="ECO:0000313" key="9">
    <source>
        <dbReference type="Proteomes" id="UP000019277"/>
    </source>
</evidence>
<keyword evidence="6 7" id="KW-0503">Monooxygenase</keyword>
<dbReference type="EMBL" id="AYXG01000074">
    <property type="protein sequence ID" value="EWC62715.1"/>
    <property type="molecule type" value="Genomic_DNA"/>
</dbReference>
<organism evidence="8 9">
    <name type="scientific">Actinokineospora spheciospongiae</name>
    <dbReference type="NCBI Taxonomy" id="909613"/>
    <lineage>
        <taxon>Bacteria</taxon>
        <taxon>Bacillati</taxon>
        <taxon>Actinomycetota</taxon>
        <taxon>Actinomycetes</taxon>
        <taxon>Pseudonocardiales</taxon>
        <taxon>Pseudonocardiaceae</taxon>
        <taxon>Actinokineospora</taxon>
    </lineage>
</organism>
<comment type="caution">
    <text evidence="8">The sequence shown here is derived from an EMBL/GenBank/DDBJ whole genome shotgun (WGS) entry which is preliminary data.</text>
</comment>
<dbReference type="FunFam" id="1.10.630.10:FF:000018">
    <property type="entry name" value="Cytochrome P450 monooxygenase"/>
    <property type="match status" value="1"/>
</dbReference>
<evidence type="ECO:0000256" key="1">
    <source>
        <dbReference type="ARBA" id="ARBA00010617"/>
    </source>
</evidence>
<evidence type="ECO:0000313" key="8">
    <source>
        <dbReference type="EMBL" id="EWC62715.1"/>
    </source>
</evidence>
<dbReference type="Pfam" id="PF00067">
    <property type="entry name" value="p450"/>
    <property type="match status" value="1"/>
</dbReference>
<dbReference type="PANTHER" id="PTHR46696">
    <property type="entry name" value="P450, PUTATIVE (EUROFUNG)-RELATED"/>
    <property type="match status" value="1"/>
</dbReference>
<reference evidence="8 9" key="1">
    <citation type="journal article" date="2014" name="Genome Announc.">
        <title>Draft Genome Sequence of the Antitrypanosomally Active Sponge-Associated Bacterium Actinokineospora sp. Strain EG49.</title>
        <authorList>
            <person name="Harjes J."/>
            <person name="Ryu T."/>
            <person name="Abdelmohsen U.R."/>
            <person name="Moitinho-Silva L."/>
            <person name="Horn H."/>
            <person name="Ravasi T."/>
            <person name="Hentschel U."/>
        </authorList>
    </citation>
    <scope>NUCLEOTIDE SEQUENCE [LARGE SCALE GENOMIC DNA]</scope>
    <source>
        <strain evidence="8 9">EG49</strain>
    </source>
</reference>
<dbReference type="InterPro" id="IPR017972">
    <property type="entry name" value="Cyt_P450_CS"/>
</dbReference>
<dbReference type="CDD" id="cd11030">
    <property type="entry name" value="CYP105-like"/>
    <property type="match status" value="1"/>
</dbReference>
<dbReference type="PANTHER" id="PTHR46696:SF1">
    <property type="entry name" value="CYTOCHROME P450 YJIB-RELATED"/>
    <property type="match status" value="1"/>
</dbReference>